<dbReference type="FunFam" id="3.20.20.140:FF:000005">
    <property type="entry name" value="TatD family hydrolase"/>
    <property type="match status" value="1"/>
</dbReference>
<dbReference type="Gene3D" id="3.20.20.140">
    <property type="entry name" value="Metal-dependent hydrolases"/>
    <property type="match status" value="1"/>
</dbReference>
<dbReference type="CDD" id="cd01310">
    <property type="entry name" value="TatD_DNAse"/>
    <property type="match status" value="1"/>
</dbReference>
<evidence type="ECO:0000256" key="3">
    <source>
        <dbReference type="ARBA" id="ARBA00022801"/>
    </source>
</evidence>
<comment type="similarity">
    <text evidence="1">Belongs to the metallo-dependent hydrolases superfamily. TatD-type hydrolase family.</text>
</comment>
<evidence type="ECO:0000256" key="4">
    <source>
        <dbReference type="PIRSR" id="PIRSR005902-1"/>
    </source>
</evidence>
<dbReference type="NCBIfam" id="TIGR00010">
    <property type="entry name" value="YchF/TatD family DNA exonuclease"/>
    <property type="match status" value="1"/>
</dbReference>
<dbReference type="PATRIC" id="fig|171383.3.peg.2038"/>
<proteinExistence type="inferred from homology"/>
<reference evidence="6" key="1">
    <citation type="submission" date="2015-08" db="EMBL/GenBank/DDBJ databases">
        <title>Vibrio galatheae sp. nov., a novel member of the Vibrionaceae family isolated from the Solomon Islands.</title>
        <authorList>
            <person name="Giubergia S."/>
            <person name="Machado H."/>
            <person name="Mateiu R.V."/>
            <person name="Gram L."/>
        </authorList>
    </citation>
    <scope>NUCLEOTIDE SEQUENCE [LARGE SCALE GENOMIC DNA]</scope>
    <source>
        <strain evidence="6">DSM 19134</strain>
    </source>
</reference>
<protein>
    <submittedName>
        <fullName evidence="5">Deoxyribonuclease</fullName>
    </submittedName>
</protein>
<organism evidence="5 6">
    <name type="scientific">Vibrio hepatarius</name>
    <dbReference type="NCBI Taxonomy" id="171383"/>
    <lineage>
        <taxon>Bacteria</taxon>
        <taxon>Pseudomonadati</taxon>
        <taxon>Pseudomonadota</taxon>
        <taxon>Gammaproteobacteria</taxon>
        <taxon>Vibrionales</taxon>
        <taxon>Vibrionaceae</taxon>
        <taxon>Vibrio</taxon>
        <taxon>Vibrio oreintalis group</taxon>
    </lineage>
</organism>
<dbReference type="InterPro" id="IPR032466">
    <property type="entry name" value="Metal_Hydrolase"/>
</dbReference>
<feature type="binding site" evidence="4">
    <location>
        <position position="130"/>
    </location>
    <ligand>
        <name>a divalent metal cation</name>
        <dbReference type="ChEBI" id="CHEBI:60240"/>
        <label>2</label>
    </ligand>
</feature>
<dbReference type="EMBL" id="LHPI01000008">
    <property type="protein sequence ID" value="KOO07750.1"/>
    <property type="molecule type" value="Genomic_DNA"/>
</dbReference>
<dbReference type="PROSITE" id="PS01091">
    <property type="entry name" value="TATD_3"/>
    <property type="match status" value="1"/>
</dbReference>
<gene>
    <name evidence="5" type="ORF">AKJ31_09980</name>
</gene>
<comment type="caution">
    <text evidence="5">The sequence shown here is derived from an EMBL/GenBank/DDBJ whole genome shotgun (WGS) entry which is preliminary data.</text>
</comment>
<dbReference type="GO" id="GO:0016788">
    <property type="term" value="F:hydrolase activity, acting on ester bonds"/>
    <property type="evidence" value="ECO:0007669"/>
    <property type="project" value="InterPro"/>
</dbReference>
<evidence type="ECO:0000256" key="1">
    <source>
        <dbReference type="ARBA" id="ARBA00009275"/>
    </source>
</evidence>
<dbReference type="PROSITE" id="PS01137">
    <property type="entry name" value="TATD_1"/>
    <property type="match status" value="1"/>
</dbReference>
<dbReference type="PIRSF" id="PIRSF005902">
    <property type="entry name" value="DNase_TatD"/>
    <property type="match status" value="1"/>
</dbReference>
<feature type="binding site" evidence="4">
    <location>
        <position position="204"/>
    </location>
    <ligand>
        <name>a divalent metal cation</name>
        <dbReference type="ChEBI" id="CHEBI:60240"/>
        <label>1</label>
    </ligand>
</feature>
<keyword evidence="2 4" id="KW-0479">Metal-binding</keyword>
<dbReference type="GO" id="GO:0004536">
    <property type="term" value="F:DNA nuclease activity"/>
    <property type="evidence" value="ECO:0007669"/>
    <property type="project" value="InterPro"/>
</dbReference>
<dbReference type="AlphaFoldDB" id="A0A0M0I096"/>
<feature type="binding site" evidence="4">
    <location>
        <position position="95"/>
    </location>
    <ligand>
        <name>a divalent metal cation</name>
        <dbReference type="ChEBI" id="CHEBI:60240"/>
        <label>1</label>
    </ligand>
</feature>
<dbReference type="OrthoDB" id="9810005at2"/>
<keyword evidence="6" id="KW-1185">Reference proteome</keyword>
<evidence type="ECO:0000313" key="5">
    <source>
        <dbReference type="EMBL" id="KOO07750.1"/>
    </source>
</evidence>
<dbReference type="GO" id="GO:0005829">
    <property type="term" value="C:cytosol"/>
    <property type="evidence" value="ECO:0007669"/>
    <property type="project" value="TreeGrafter"/>
</dbReference>
<dbReference type="InterPro" id="IPR015991">
    <property type="entry name" value="TatD/YcfH-like"/>
</dbReference>
<dbReference type="PANTHER" id="PTHR46124:SF3">
    <property type="entry name" value="HYDROLASE"/>
    <property type="match status" value="1"/>
</dbReference>
<feature type="binding site" evidence="4">
    <location>
        <position position="7"/>
    </location>
    <ligand>
        <name>a divalent metal cation</name>
        <dbReference type="ChEBI" id="CHEBI:60240"/>
        <label>1</label>
    </ligand>
</feature>
<dbReference type="PANTHER" id="PTHR46124">
    <property type="entry name" value="D-AMINOACYL-TRNA DEACYLASE"/>
    <property type="match status" value="1"/>
</dbReference>
<feature type="binding site" evidence="4">
    <location>
        <position position="9"/>
    </location>
    <ligand>
        <name>a divalent metal cation</name>
        <dbReference type="ChEBI" id="CHEBI:60240"/>
        <label>1</label>
    </ligand>
</feature>
<name>A0A0M0I096_9VIBR</name>
<sequence length="257" mass="29062">MRLFDTHCHFDFEPFSTNFPYHIAQAKAQGVERFLIPAIGPSNWQTLLELSHRYSEIYFALGFHPYFLDGNSPAHLRALERLLGEHHARCVAVGECGLDGMVAVDKDLQEQMFIAQIELAKTFQKPLILHSRKTHNRLIQLLKQHKFTDRGVIHGFAGSYQQAMQYVDLGFCIGVGGVITYPRANKTRQAIAKLPLDSLILETDSPDMPLNGYQGKNNHPKLLSEVLASLAELKEDSRQTIARKLWENSSSLFGICE</sequence>
<dbReference type="InterPro" id="IPR018228">
    <property type="entry name" value="DNase_TatD-rel_CS"/>
</dbReference>
<dbReference type="GO" id="GO:0046872">
    <property type="term" value="F:metal ion binding"/>
    <property type="evidence" value="ECO:0007669"/>
    <property type="project" value="UniProtKB-KW"/>
</dbReference>
<dbReference type="RefSeq" id="WP_053408951.1">
    <property type="nucleotide sequence ID" value="NZ_DAIPHI010000033.1"/>
</dbReference>
<dbReference type="InterPro" id="IPR001130">
    <property type="entry name" value="TatD-like"/>
</dbReference>
<evidence type="ECO:0000313" key="6">
    <source>
        <dbReference type="Proteomes" id="UP000037530"/>
    </source>
</evidence>
<evidence type="ECO:0000256" key="2">
    <source>
        <dbReference type="ARBA" id="ARBA00022723"/>
    </source>
</evidence>
<accession>A0A0M0I096</accession>
<dbReference type="Pfam" id="PF01026">
    <property type="entry name" value="TatD_DNase"/>
    <property type="match status" value="1"/>
</dbReference>
<feature type="binding site" evidence="4">
    <location>
        <position position="154"/>
    </location>
    <ligand>
        <name>a divalent metal cation</name>
        <dbReference type="ChEBI" id="CHEBI:60240"/>
        <label>2</label>
    </ligand>
</feature>
<dbReference type="STRING" id="171383.AKJ31_09980"/>
<keyword evidence="3" id="KW-0378">Hydrolase</keyword>
<dbReference type="Proteomes" id="UP000037530">
    <property type="component" value="Unassembled WGS sequence"/>
</dbReference>
<dbReference type="SUPFAM" id="SSF51556">
    <property type="entry name" value="Metallo-dependent hydrolases"/>
    <property type="match status" value="1"/>
</dbReference>